<dbReference type="RefSeq" id="WP_281044806.1">
    <property type="nucleotide sequence ID" value="NZ_JARYGZ010000001.1"/>
</dbReference>
<reference evidence="1" key="1">
    <citation type="submission" date="2023-04" db="EMBL/GenBank/DDBJ databases">
        <title>Sphingomonas sp. MAHUQ-71 isolated from rice field.</title>
        <authorList>
            <person name="Huq M.A."/>
        </authorList>
    </citation>
    <scope>NUCLEOTIDE SEQUENCE</scope>
    <source>
        <strain evidence="1">MAHUQ-71</strain>
    </source>
</reference>
<protein>
    <submittedName>
        <fullName evidence="1">3'(2'),5'-bisphosphate nucleotidase CysQ</fullName>
        <ecNumber evidence="1">3.1.3.7</ecNumber>
    </submittedName>
</protein>
<proteinExistence type="predicted"/>
<evidence type="ECO:0000313" key="2">
    <source>
        <dbReference type="Proteomes" id="UP001160625"/>
    </source>
</evidence>
<dbReference type="PRINTS" id="PR00377">
    <property type="entry name" value="IMPHPHTASES"/>
</dbReference>
<evidence type="ECO:0000313" key="1">
    <source>
        <dbReference type="EMBL" id="MDH7639540.1"/>
    </source>
</evidence>
<name>A0ABT6N2K5_9SPHN</name>
<dbReference type="PANTHER" id="PTHR43028:SF5">
    <property type="entry name" value="3'(2'),5'-BISPHOSPHATE NUCLEOTIDASE 1"/>
    <property type="match status" value="1"/>
</dbReference>
<comment type="caution">
    <text evidence="1">The sequence shown here is derived from an EMBL/GenBank/DDBJ whole genome shotgun (WGS) entry which is preliminary data.</text>
</comment>
<dbReference type="Gene3D" id="3.30.540.10">
    <property type="entry name" value="Fructose-1,6-Bisphosphatase, subunit A, domain 1"/>
    <property type="match status" value="1"/>
</dbReference>
<keyword evidence="2" id="KW-1185">Reference proteome</keyword>
<dbReference type="PANTHER" id="PTHR43028">
    <property type="entry name" value="3'(2'),5'-BISPHOSPHATE NUCLEOTIDASE 1"/>
    <property type="match status" value="1"/>
</dbReference>
<dbReference type="InterPro" id="IPR000760">
    <property type="entry name" value="Inositol_monophosphatase-like"/>
</dbReference>
<dbReference type="Gene3D" id="3.40.190.80">
    <property type="match status" value="1"/>
</dbReference>
<dbReference type="SUPFAM" id="SSF56655">
    <property type="entry name" value="Carbohydrate phosphatase"/>
    <property type="match status" value="1"/>
</dbReference>
<dbReference type="Pfam" id="PF00459">
    <property type="entry name" value="Inositol_P"/>
    <property type="match status" value="1"/>
</dbReference>
<dbReference type="EMBL" id="JARYGZ010000001">
    <property type="protein sequence ID" value="MDH7639540.1"/>
    <property type="molecule type" value="Genomic_DNA"/>
</dbReference>
<dbReference type="EC" id="3.1.3.7" evidence="1"/>
<keyword evidence="1" id="KW-0378">Hydrolase</keyword>
<dbReference type="InterPro" id="IPR050725">
    <property type="entry name" value="CysQ/Inositol_MonoPase"/>
</dbReference>
<gene>
    <name evidence="1" type="ORF">QGN17_12445</name>
</gene>
<dbReference type="GO" id="GO:0008441">
    <property type="term" value="F:3'(2'),5'-bisphosphate nucleotidase activity"/>
    <property type="evidence" value="ECO:0007669"/>
    <property type="project" value="UniProtKB-EC"/>
</dbReference>
<dbReference type="Proteomes" id="UP001160625">
    <property type="component" value="Unassembled WGS sequence"/>
</dbReference>
<organism evidence="1 2">
    <name type="scientific">Sphingomonas oryzagri</name>
    <dbReference type="NCBI Taxonomy" id="3042314"/>
    <lineage>
        <taxon>Bacteria</taxon>
        <taxon>Pseudomonadati</taxon>
        <taxon>Pseudomonadota</taxon>
        <taxon>Alphaproteobacteria</taxon>
        <taxon>Sphingomonadales</taxon>
        <taxon>Sphingomonadaceae</taxon>
        <taxon>Sphingomonas</taxon>
    </lineage>
</organism>
<accession>A0ABT6N2K5</accession>
<dbReference type="CDD" id="cd01638">
    <property type="entry name" value="CysQ"/>
    <property type="match status" value="1"/>
</dbReference>
<sequence length="242" mass="25980">MNDIELAAALADFAGRLLLDLRRSNLLEGKALGEAGDQTANAFLVRAIRHQRPDDGLLSEESADDRSRLGKSRVWIIDPLDGTREYAEGRDDWAVHVALAIDGVPSVGAVAEPARSTLWRSDTASLAALHGAPGVLVSRSRPPEVATRTCRHLDIPTKPMGSAGAKTMAVLRGEAVAYLHDGGQHEWDSAAPVAIALAAGLDATRLDGQPLVYNRPESYMPDLLVSRPEWTTRLRDALARAA</sequence>